<evidence type="ECO:0000313" key="2">
    <source>
        <dbReference type="EMBL" id="PWY93770.1"/>
    </source>
</evidence>
<keyword evidence="1" id="KW-1133">Transmembrane helix</keyword>
<feature type="transmembrane region" description="Helical" evidence="1">
    <location>
        <begin position="23"/>
        <end position="43"/>
    </location>
</feature>
<protein>
    <submittedName>
        <fullName evidence="2">Uncharacterized protein</fullName>
    </submittedName>
</protein>
<evidence type="ECO:0000256" key="1">
    <source>
        <dbReference type="SAM" id="Phobius"/>
    </source>
</evidence>
<sequence>MTDHECVSAFSHSLDSFSLTRGLCFYLSLSFFSSLFYWLLFWMDGSITWIWDGTWLGFVRVLDMDGWHGWMAWTWVDSIWQGPVLFLYIPHYNILVPD</sequence>
<dbReference type="RefSeq" id="XP_025470531.1">
    <property type="nucleotide sequence ID" value="XM_025607110.1"/>
</dbReference>
<keyword evidence="1" id="KW-0812">Transmembrane</keyword>
<gene>
    <name evidence="2" type="ORF">BO94DRAFT_352131</name>
</gene>
<keyword evidence="3" id="KW-1185">Reference proteome</keyword>
<dbReference type="AlphaFoldDB" id="A0A317XB60"/>
<dbReference type="Proteomes" id="UP000246702">
    <property type="component" value="Unassembled WGS sequence"/>
</dbReference>
<comment type="caution">
    <text evidence="2">The sequence shown here is derived from an EMBL/GenBank/DDBJ whole genome shotgun (WGS) entry which is preliminary data.</text>
</comment>
<reference evidence="2 3" key="1">
    <citation type="submission" date="2016-12" db="EMBL/GenBank/DDBJ databases">
        <title>The genomes of Aspergillus section Nigri reveals drivers in fungal speciation.</title>
        <authorList>
            <consortium name="DOE Joint Genome Institute"/>
            <person name="Vesth T.C."/>
            <person name="Nybo J."/>
            <person name="Theobald S."/>
            <person name="Brandl J."/>
            <person name="Frisvad J.C."/>
            <person name="Nielsen K.F."/>
            <person name="Lyhne E.K."/>
            <person name="Kogle M.E."/>
            <person name="Kuo A."/>
            <person name="Riley R."/>
            <person name="Clum A."/>
            <person name="Nolan M."/>
            <person name="Lipzen A."/>
            <person name="Salamov A."/>
            <person name="Henrissat B."/>
            <person name="Wiebenga A."/>
            <person name="De Vries R.P."/>
            <person name="Grigoriev I.V."/>
            <person name="Mortensen U.H."/>
            <person name="Andersen M.R."/>
            <person name="Baker S.E."/>
        </authorList>
    </citation>
    <scope>NUCLEOTIDE SEQUENCE [LARGE SCALE GENOMIC DNA]</scope>
    <source>
        <strain evidence="2 3">CBS 115572</strain>
    </source>
</reference>
<evidence type="ECO:0000313" key="3">
    <source>
        <dbReference type="Proteomes" id="UP000246702"/>
    </source>
</evidence>
<accession>A0A317XB60</accession>
<name>A0A317XB60_9EURO</name>
<keyword evidence="1" id="KW-0472">Membrane</keyword>
<dbReference type="GeneID" id="37109253"/>
<organism evidence="2 3">
    <name type="scientific">Aspergillus sclerotioniger CBS 115572</name>
    <dbReference type="NCBI Taxonomy" id="1450535"/>
    <lineage>
        <taxon>Eukaryota</taxon>
        <taxon>Fungi</taxon>
        <taxon>Dikarya</taxon>
        <taxon>Ascomycota</taxon>
        <taxon>Pezizomycotina</taxon>
        <taxon>Eurotiomycetes</taxon>
        <taxon>Eurotiomycetidae</taxon>
        <taxon>Eurotiales</taxon>
        <taxon>Aspergillaceae</taxon>
        <taxon>Aspergillus</taxon>
        <taxon>Aspergillus subgen. Circumdati</taxon>
    </lineage>
</organism>
<proteinExistence type="predicted"/>
<dbReference type="EMBL" id="MSFK01000006">
    <property type="protein sequence ID" value="PWY93770.1"/>
    <property type="molecule type" value="Genomic_DNA"/>
</dbReference>